<dbReference type="HOGENOM" id="CLU_3013287_0_0_6"/>
<dbReference type="AlphaFoldDB" id="A0A077P5C9"/>
<name>A0A077P5C9_XENBV</name>
<comment type="caution">
    <text evidence="1">The sequence shown here is derived from an EMBL/GenBank/DDBJ whole genome shotgun (WGS) entry which is preliminary data.</text>
</comment>
<organism evidence="1">
    <name type="scientific">Xenorhabdus bovienii str. oregonense</name>
    <dbReference type="NCBI Taxonomy" id="1398202"/>
    <lineage>
        <taxon>Bacteria</taxon>
        <taxon>Pseudomonadati</taxon>
        <taxon>Pseudomonadota</taxon>
        <taxon>Gammaproteobacteria</taxon>
        <taxon>Enterobacterales</taxon>
        <taxon>Morganellaceae</taxon>
        <taxon>Xenorhabdus</taxon>
    </lineage>
</organism>
<sequence>MDVVLYGRLVHNQTAFATLLKKLANNTAQTLGFPVFLMGKFTHNGRPGLQLVMQLP</sequence>
<accession>A0A077P5C9</accession>
<gene>
    <name evidence="1" type="ORF">XBO1_1690019</name>
</gene>
<dbReference type="EMBL" id="CBSX010000078">
    <property type="protein sequence ID" value="CDH05016.1"/>
    <property type="molecule type" value="Genomic_DNA"/>
</dbReference>
<reference evidence="1" key="1">
    <citation type="submission" date="2013-07" db="EMBL/GenBank/DDBJ databases">
        <title>Sub-species coevolution in mutualistic symbiosis.</title>
        <authorList>
            <person name="Murfin K."/>
            <person name="Klassen J."/>
            <person name="Lee M."/>
            <person name="Forst S."/>
            <person name="Stock P."/>
            <person name="Goodrich-Blair H."/>
        </authorList>
    </citation>
    <scope>NUCLEOTIDE SEQUENCE [LARGE SCALE GENOMIC DNA]</scope>
    <source>
        <strain evidence="1">Oregonense</strain>
    </source>
</reference>
<dbReference type="Proteomes" id="UP000028483">
    <property type="component" value="Unassembled WGS sequence"/>
</dbReference>
<evidence type="ECO:0000313" key="1">
    <source>
        <dbReference type="EMBL" id="CDH05016.1"/>
    </source>
</evidence>
<protein>
    <submittedName>
        <fullName evidence="1">Uncharacterized protein</fullName>
    </submittedName>
</protein>
<proteinExistence type="predicted"/>